<dbReference type="InterPro" id="IPR036439">
    <property type="entry name" value="Dockerin_dom_sf"/>
</dbReference>
<dbReference type="Proteomes" id="UP000317421">
    <property type="component" value="Unassembled WGS sequence"/>
</dbReference>
<gene>
    <name evidence="2" type="ORF">Pla108_37850</name>
</gene>
<dbReference type="AlphaFoldDB" id="A0A5C6A6V4"/>
<accession>A0A5C6A6V4</accession>
<organism evidence="2 3">
    <name type="scientific">Botrimarina colliarenosi</name>
    <dbReference type="NCBI Taxonomy" id="2528001"/>
    <lineage>
        <taxon>Bacteria</taxon>
        <taxon>Pseudomonadati</taxon>
        <taxon>Planctomycetota</taxon>
        <taxon>Planctomycetia</taxon>
        <taxon>Pirellulales</taxon>
        <taxon>Lacipirellulaceae</taxon>
        <taxon>Botrimarina</taxon>
    </lineage>
</organism>
<dbReference type="EMBL" id="SJPR01000007">
    <property type="protein sequence ID" value="TWT94073.1"/>
    <property type="molecule type" value="Genomic_DNA"/>
</dbReference>
<evidence type="ECO:0000313" key="2">
    <source>
        <dbReference type="EMBL" id="TWT94073.1"/>
    </source>
</evidence>
<keyword evidence="1" id="KW-0732">Signal</keyword>
<sequence length="603" mass="64316" precursor="true">MWFRRMVRPVAFFICLALSGHAAVAQEAVDQFNPANAWSCLNAGIVSMSQTFTPEFDRLNFVDIHLSGGGSGSVTDGDFTVRVLRNGSVIRESEHLLIPAGDPTSSYRRFSFPQEANFSRNTEYEIELVNHSGTTYFSWCKSQNDSYPGGAPTSDPPYGDPDADFLFRTGMQSTFSSLAAPPTAGDYVYFESAPDDAIASSNSTSVSSGFFSGMNFEVDRPTRISQIGGRFSSGSQTVFGALFRATGFIDPPDSTDLTSSDVLATTLIDIPSRPFGGPPVDAFGEVDLVLEPGYYGVVFGSGLFGATGSTGLASVDSEYGSQFTYSFRTSDGSRFTQSSNVRVVVEGESLAGTHQVRPVYDVETQQYGGTWITLDGDSEVLPNLFPFYGADRRGMMEFSLEGVPEGAVITGAEIVMSVSQRSSGPAGLPSWSLHGFEGDGVLDNTSSDTPANEIGHSGPIGSFDPVDMDLDTAYLQSLVDNGVSHLGLSVRGSENGHSAGFNTWEWGQPQEAPLLTITYELPGDYDGDGMVGPSDYLVWQDSYGQSGAELAADGNGDGVVNAADYTVWRDHVVAASTTEAAPEPTSIFAAVFAVLSAIAWRRP</sequence>
<feature type="signal peptide" evidence="1">
    <location>
        <begin position="1"/>
        <end position="22"/>
    </location>
</feature>
<name>A0A5C6A6V4_9BACT</name>
<evidence type="ECO:0008006" key="4">
    <source>
        <dbReference type="Google" id="ProtNLM"/>
    </source>
</evidence>
<proteinExistence type="predicted"/>
<dbReference type="Gene3D" id="1.10.1330.10">
    <property type="entry name" value="Dockerin domain"/>
    <property type="match status" value="1"/>
</dbReference>
<protein>
    <recommendedName>
        <fullName evidence="4">Dockerin domain-containing protein</fullName>
    </recommendedName>
</protein>
<evidence type="ECO:0000256" key="1">
    <source>
        <dbReference type="SAM" id="SignalP"/>
    </source>
</evidence>
<dbReference type="SUPFAM" id="SSF63446">
    <property type="entry name" value="Type I dockerin domain"/>
    <property type="match status" value="1"/>
</dbReference>
<dbReference type="GO" id="GO:0000272">
    <property type="term" value="P:polysaccharide catabolic process"/>
    <property type="evidence" value="ECO:0007669"/>
    <property type="project" value="InterPro"/>
</dbReference>
<keyword evidence="3" id="KW-1185">Reference proteome</keyword>
<evidence type="ECO:0000313" key="3">
    <source>
        <dbReference type="Proteomes" id="UP000317421"/>
    </source>
</evidence>
<feature type="chain" id="PRO_5022686107" description="Dockerin domain-containing protein" evidence="1">
    <location>
        <begin position="23"/>
        <end position="603"/>
    </location>
</feature>
<comment type="caution">
    <text evidence="2">The sequence shown here is derived from an EMBL/GenBank/DDBJ whole genome shotgun (WGS) entry which is preliminary data.</text>
</comment>
<reference evidence="2 3" key="1">
    <citation type="submission" date="2019-02" db="EMBL/GenBank/DDBJ databases">
        <title>Deep-cultivation of Planctomycetes and their phenomic and genomic characterization uncovers novel biology.</title>
        <authorList>
            <person name="Wiegand S."/>
            <person name="Jogler M."/>
            <person name="Boedeker C."/>
            <person name="Pinto D."/>
            <person name="Vollmers J."/>
            <person name="Rivas-Marin E."/>
            <person name="Kohn T."/>
            <person name="Peeters S.H."/>
            <person name="Heuer A."/>
            <person name="Rast P."/>
            <person name="Oberbeckmann S."/>
            <person name="Bunk B."/>
            <person name="Jeske O."/>
            <person name="Meyerdierks A."/>
            <person name="Storesund J.E."/>
            <person name="Kallscheuer N."/>
            <person name="Luecker S."/>
            <person name="Lage O.M."/>
            <person name="Pohl T."/>
            <person name="Merkel B.J."/>
            <person name="Hornburger P."/>
            <person name="Mueller R.-W."/>
            <person name="Bruemmer F."/>
            <person name="Labrenz M."/>
            <person name="Spormann A.M."/>
            <person name="Op Den Camp H."/>
            <person name="Overmann J."/>
            <person name="Amann R."/>
            <person name="Jetten M.S.M."/>
            <person name="Mascher T."/>
            <person name="Medema M.H."/>
            <person name="Devos D.P."/>
            <person name="Kaster A.-K."/>
            <person name="Ovreas L."/>
            <person name="Rohde M."/>
            <person name="Galperin M.Y."/>
            <person name="Jogler C."/>
        </authorList>
    </citation>
    <scope>NUCLEOTIDE SEQUENCE [LARGE SCALE GENOMIC DNA]</scope>
    <source>
        <strain evidence="2 3">Pla108</strain>
    </source>
</reference>